<dbReference type="EMBL" id="CP113162">
    <property type="protein sequence ID" value="WEF50698.1"/>
    <property type="molecule type" value="Genomic_DNA"/>
</dbReference>
<accession>A0ABY8BL76</accession>
<feature type="region of interest" description="Disordered" evidence="1">
    <location>
        <begin position="1"/>
        <end position="84"/>
    </location>
</feature>
<organism evidence="2 3">
    <name type="scientific">Afipia carboxydohydrogena</name>
    <name type="common">Pseudomonas carboxydohydrogena</name>
    <dbReference type="NCBI Taxonomy" id="290"/>
    <lineage>
        <taxon>Bacteria</taxon>
        <taxon>Pseudomonadati</taxon>
        <taxon>Pseudomonadota</taxon>
        <taxon>Alphaproteobacteria</taxon>
        <taxon>Hyphomicrobiales</taxon>
        <taxon>Nitrobacteraceae</taxon>
        <taxon>Afipia</taxon>
    </lineage>
</organism>
<dbReference type="Proteomes" id="UP001213907">
    <property type="component" value="Chromosome"/>
</dbReference>
<evidence type="ECO:0000256" key="1">
    <source>
        <dbReference type="SAM" id="MobiDB-lite"/>
    </source>
</evidence>
<dbReference type="RefSeq" id="WP_275246327.1">
    <property type="nucleotide sequence ID" value="NZ_BAABDX010000001.1"/>
</dbReference>
<dbReference type="Pfam" id="PF06823">
    <property type="entry name" value="DUF1236"/>
    <property type="match status" value="1"/>
</dbReference>
<reference evidence="2 3" key="1">
    <citation type="submission" date="2022-11" db="EMBL/GenBank/DDBJ databases">
        <authorList>
            <person name="Siebert D."/>
            <person name="Busche T."/>
            <person name="Saydam E."/>
            <person name="Kalinowski J."/>
            <person name="Ruckert C."/>
            <person name="Blombach B."/>
        </authorList>
    </citation>
    <scope>NUCLEOTIDE SEQUENCE [LARGE SCALE GENOMIC DNA]</scope>
    <source>
        <strain evidence="2 3">DSM 1083</strain>
    </source>
</reference>
<dbReference type="Gene3D" id="3.10.450.160">
    <property type="entry name" value="inner membrane protein cigr"/>
    <property type="match status" value="1"/>
</dbReference>
<evidence type="ECO:0000313" key="2">
    <source>
        <dbReference type="EMBL" id="WEF50698.1"/>
    </source>
</evidence>
<name>A0ABY8BL76_AFICR</name>
<feature type="compositionally biased region" description="Basic and acidic residues" evidence="1">
    <location>
        <begin position="1"/>
        <end position="21"/>
    </location>
</feature>
<protein>
    <submittedName>
        <fullName evidence="2">DUF1236 domain-containing protein</fullName>
    </submittedName>
</protein>
<sequence>MRAQEESTPKGHPKSAQENKAGKSPNAHTATDGKGAARNDNTANSERERMNRNSASESKSGAEGKTTGNAATAAKAAPPVEKRTQITSAIKQEKVTAVTNVNFNVSVGARVPASVHFYPVPASVIAIYPEWQGYEFILVGGRYVIVAPETHEIIYILA</sequence>
<gene>
    <name evidence="2" type="ORF">AFIC_002247</name>
</gene>
<feature type="compositionally biased region" description="Low complexity" evidence="1">
    <location>
        <begin position="61"/>
        <end position="77"/>
    </location>
</feature>
<evidence type="ECO:0000313" key="3">
    <source>
        <dbReference type="Proteomes" id="UP001213907"/>
    </source>
</evidence>
<keyword evidence="3" id="KW-1185">Reference proteome</keyword>
<proteinExistence type="predicted"/>
<dbReference type="InterPro" id="IPR009642">
    <property type="entry name" value="DUF1236"/>
</dbReference>